<keyword evidence="5" id="KW-0918">Phosphonate transport</keyword>
<name>A0A840QT10_9BACI</name>
<evidence type="ECO:0000256" key="3">
    <source>
        <dbReference type="ARBA" id="ARBA00022741"/>
    </source>
</evidence>
<evidence type="ECO:0000256" key="5">
    <source>
        <dbReference type="ARBA" id="ARBA00022885"/>
    </source>
</evidence>
<dbReference type="EMBL" id="JACHHB010000013">
    <property type="protein sequence ID" value="MBB5174448.1"/>
    <property type="molecule type" value="Genomic_DNA"/>
</dbReference>
<dbReference type="GO" id="GO:0005524">
    <property type="term" value="F:ATP binding"/>
    <property type="evidence" value="ECO:0007669"/>
    <property type="project" value="UniProtKB-KW"/>
</dbReference>
<evidence type="ECO:0000256" key="7">
    <source>
        <dbReference type="ARBA" id="ARBA00023136"/>
    </source>
</evidence>
<feature type="domain" description="ABC transporter" evidence="8">
    <location>
        <begin position="2"/>
        <end position="245"/>
    </location>
</feature>
<dbReference type="InterPro" id="IPR003439">
    <property type="entry name" value="ABC_transporter-like_ATP-bd"/>
</dbReference>
<evidence type="ECO:0000256" key="6">
    <source>
        <dbReference type="ARBA" id="ARBA00022967"/>
    </source>
</evidence>
<dbReference type="Proteomes" id="UP000551878">
    <property type="component" value="Unassembled WGS sequence"/>
</dbReference>
<protein>
    <submittedName>
        <fullName evidence="9">Phosphonate transport system ATP-binding protein</fullName>
    </submittedName>
</protein>
<dbReference type="InterPro" id="IPR027417">
    <property type="entry name" value="P-loop_NTPase"/>
</dbReference>
<keyword evidence="6" id="KW-1278">Translocase</keyword>
<dbReference type="GO" id="GO:0016887">
    <property type="term" value="F:ATP hydrolysis activity"/>
    <property type="evidence" value="ECO:0007669"/>
    <property type="project" value="InterPro"/>
</dbReference>
<sequence length="245" mass="27427">MIQLREVTVRYPGSSYPAIDQLSVDIYKEEFVCVLGKSGAGKSTFIRTLNALQPVSEGEVLVSDQAVHSASEKQQRSMRMKAGMIFQHFHLIPRLTVLQNVLTGRFGQKKSYQALLGLFSHEEREQAYHILRQVGLNDMAQRRVDALSGGQKQRVGIARSLMQDPEIFLGDEPVASLDPSTSETIFHLLRKIHDEKQLLSIMNVHDVSLARKYASRILGLRDGKLVFDGGPDELDEAAYQTIYGA</sequence>
<dbReference type="InterPro" id="IPR012693">
    <property type="entry name" value="ABC_transpr_PhnC"/>
</dbReference>
<dbReference type="PROSITE" id="PS00211">
    <property type="entry name" value="ABC_TRANSPORTER_1"/>
    <property type="match status" value="1"/>
</dbReference>
<evidence type="ECO:0000256" key="4">
    <source>
        <dbReference type="ARBA" id="ARBA00022840"/>
    </source>
</evidence>
<evidence type="ECO:0000313" key="9">
    <source>
        <dbReference type="EMBL" id="MBB5174448.1"/>
    </source>
</evidence>
<accession>A0A840QT10</accession>
<dbReference type="InterPro" id="IPR003593">
    <property type="entry name" value="AAA+_ATPase"/>
</dbReference>
<dbReference type="GO" id="GO:0015416">
    <property type="term" value="F:ABC-type phosphonate transporter activity"/>
    <property type="evidence" value="ECO:0007669"/>
    <property type="project" value="InterPro"/>
</dbReference>
<evidence type="ECO:0000259" key="8">
    <source>
        <dbReference type="PROSITE" id="PS50893"/>
    </source>
</evidence>
<keyword evidence="2" id="KW-1003">Cell membrane</keyword>
<dbReference type="PROSITE" id="PS50893">
    <property type="entry name" value="ABC_TRANSPORTER_2"/>
    <property type="match status" value="1"/>
</dbReference>
<dbReference type="RefSeq" id="WP_184664873.1">
    <property type="nucleotide sequence ID" value="NZ_JACHHB010000013.1"/>
</dbReference>
<dbReference type="Pfam" id="PF00005">
    <property type="entry name" value="ABC_tran"/>
    <property type="match status" value="1"/>
</dbReference>
<organism evidence="9 10">
    <name type="scientific">Texcoconibacillus texcoconensis</name>
    <dbReference type="NCBI Taxonomy" id="1095777"/>
    <lineage>
        <taxon>Bacteria</taxon>
        <taxon>Bacillati</taxon>
        <taxon>Bacillota</taxon>
        <taxon>Bacilli</taxon>
        <taxon>Bacillales</taxon>
        <taxon>Bacillaceae</taxon>
        <taxon>Texcoconibacillus</taxon>
    </lineage>
</organism>
<proteinExistence type="predicted"/>
<dbReference type="PANTHER" id="PTHR43166:SF6">
    <property type="entry name" value="PHOSPHONATES IMPORT ATP-BINDING PROTEIN PHNC"/>
    <property type="match status" value="1"/>
</dbReference>
<comment type="caution">
    <text evidence="9">The sequence shown here is derived from an EMBL/GenBank/DDBJ whole genome shotgun (WGS) entry which is preliminary data.</text>
</comment>
<dbReference type="InterPro" id="IPR050086">
    <property type="entry name" value="MetN_ABC_transporter-like"/>
</dbReference>
<evidence type="ECO:0000256" key="1">
    <source>
        <dbReference type="ARBA" id="ARBA00022448"/>
    </source>
</evidence>
<evidence type="ECO:0000313" key="10">
    <source>
        <dbReference type="Proteomes" id="UP000551878"/>
    </source>
</evidence>
<dbReference type="Gene3D" id="3.40.50.300">
    <property type="entry name" value="P-loop containing nucleotide triphosphate hydrolases"/>
    <property type="match status" value="1"/>
</dbReference>
<dbReference type="NCBIfam" id="TIGR02315">
    <property type="entry name" value="ABC_phnC"/>
    <property type="match status" value="1"/>
</dbReference>
<evidence type="ECO:0000256" key="2">
    <source>
        <dbReference type="ARBA" id="ARBA00022475"/>
    </source>
</evidence>
<dbReference type="SUPFAM" id="SSF52540">
    <property type="entry name" value="P-loop containing nucleoside triphosphate hydrolases"/>
    <property type="match status" value="1"/>
</dbReference>
<reference evidence="9 10" key="1">
    <citation type="submission" date="2020-08" db="EMBL/GenBank/DDBJ databases">
        <title>Genomic Encyclopedia of Type Strains, Phase IV (KMG-IV): sequencing the most valuable type-strain genomes for metagenomic binning, comparative biology and taxonomic classification.</title>
        <authorList>
            <person name="Goeker M."/>
        </authorList>
    </citation>
    <scope>NUCLEOTIDE SEQUENCE [LARGE SCALE GENOMIC DNA]</scope>
    <source>
        <strain evidence="9 10">DSM 24696</strain>
    </source>
</reference>
<dbReference type="CDD" id="cd03256">
    <property type="entry name" value="ABC_PhnC_transporter"/>
    <property type="match status" value="1"/>
</dbReference>
<dbReference type="SMART" id="SM00382">
    <property type="entry name" value="AAA"/>
    <property type="match status" value="1"/>
</dbReference>
<keyword evidence="3" id="KW-0547">Nucleotide-binding</keyword>
<gene>
    <name evidence="9" type="ORF">HNQ41_002663</name>
</gene>
<keyword evidence="10" id="KW-1185">Reference proteome</keyword>
<dbReference type="GO" id="GO:0016020">
    <property type="term" value="C:membrane"/>
    <property type="evidence" value="ECO:0007669"/>
    <property type="project" value="InterPro"/>
</dbReference>
<dbReference type="PANTHER" id="PTHR43166">
    <property type="entry name" value="AMINO ACID IMPORT ATP-BINDING PROTEIN"/>
    <property type="match status" value="1"/>
</dbReference>
<keyword evidence="7" id="KW-0472">Membrane</keyword>
<dbReference type="InterPro" id="IPR017871">
    <property type="entry name" value="ABC_transporter-like_CS"/>
</dbReference>
<dbReference type="AlphaFoldDB" id="A0A840QT10"/>
<keyword evidence="1" id="KW-0813">Transport</keyword>
<keyword evidence="4 9" id="KW-0067">ATP-binding</keyword>